<name>A0ABR0LB57_9PEZI</name>
<accession>A0ABR0LB57</accession>
<feature type="region of interest" description="Disordered" evidence="2">
    <location>
        <begin position="135"/>
        <end position="181"/>
    </location>
</feature>
<evidence type="ECO:0000256" key="2">
    <source>
        <dbReference type="SAM" id="MobiDB-lite"/>
    </source>
</evidence>
<keyword evidence="4" id="KW-1185">Reference proteome</keyword>
<keyword evidence="1" id="KW-0175">Coiled coil</keyword>
<sequence>MYRKIIQVEKSIDALDSINAAEVAEEVWRNSWGRWLLSPLYKQAEESREEIEHKDRARQERRVEKDLKERRLESLRSDLRREESSLDAFKKESRAADLRDDQAIRAIETRIGDRAARERMAREMAESERRARIWRQQREQQEKQAQEAREPSGGPSSSGSGAKGGERADSTSSASMKAGGRKSNVVQHFHSALRFGHICCNVRAARLGHVPDAKARYDRCTNAERQI</sequence>
<dbReference type="EMBL" id="JAVRRR010000135">
    <property type="protein sequence ID" value="KAK5145660.1"/>
    <property type="molecule type" value="Genomic_DNA"/>
</dbReference>
<protein>
    <submittedName>
        <fullName evidence="3">Uncharacterized protein</fullName>
    </submittedName>
</protein>
<evidence type="ECO:0000256" key="1">
    <source>
        <dbReference type="SAM" id="Coils"/>
    </source>
</evidence>
<evidence type="ECO:0000313" key="4">
    <source>
        <dbReference type="Proteomes" id="UP001308179"/>
    </source>
</evidence>
<comment type="caution">
    <text evidence="3">The sequence shown here is derived from an EMBL/GenBank/DDBJ whole genome shotgun (WGS) entry which is preliminary data.</text>
</comment>
<feature type="coiled-coil region" evidence="1">
    <location>
        <begin position="65"/>
        <end position="92"/>
    </location>
</feature>
<proteinExistence type="predicted"/>
<reference evidence="3 4" key="1">
    <citation type="submission" date="2023-08" db="EMBL/GenBank/DDBJ databases">
        <title>Black Yeasts Isolated from many extreme environments.</title>
        <authorList>
            <person name="Coleine C."/>
            <person name="Stajich J.E."/>
            <person name="Selbmann L."/>
        </authorList>
    </citation>
    <scope>NUCLEOTIDE SEQUENCE [LARGE SCALE GENOMIC DNA]</scope>
    <source>
        <strain evidence="3 4">CCFEE 5386</strain>
    </source>
</reference>
<evidence type="ECO:0000313" key="3">
    <source>
        <dbReference type="EMBL" id="KAK5145660.1"/>
    </source>
</evidence>
<dbReference type="Proteomes" id="UP001308179">
    <property type="component" value="Unassembled WGS sequence"/>
</dbReference>
<gene>
    <name evidence="3" type="ORF">LTR32_002633</name>
</gene>
<organism evidence="3 4">
    <name type="scientific">Rachicladosporium monterosium</name>
    <dbReference type="NCBI Taxonomy" id="1507873"/>
    <lineage>
        <taxon>Eukaryota</taxon>
        <taxon>Fungi</taxon>
        <taxon>Dikarya</taxon>
        <taxon>Ascomycota</taxon>
        <taxon>Pezizomycotina</taxon>
        <taxon>Dothideomycetes</taxon>
        <taxon>Dothideomycetidae</taxon>
        <taxon>Cladosporiales</taxon>
        <taxon>Cladosporiaceae</taxon>
        <taxon>Rachicladosporium</taxon>
    </lineage>
</organism>
<feature type="compositionally biased region" description="Basic and acidic residues" evidence="2">
    <location>
        <begin position="135"/>
        <end position="150"/>
    </location>
</feature>